<evidence type="ECO:0000313" key="1">
    <source>
        <dbReference type="EMBL" id="KAK9111575.1"/>
    </source>
</evidence>
<organism evidence="1 2">
    <name type="scientific">Stephania cephalantha</name>
    <dbReference type="NCBI Taxonomy" id="152367"/>
    <lineage>
        <taxon>Eukaryota</taxon>
        <taxon>Viridiplantae</taxon>
        <taxon>Streptophyta</taxon>
        <taxon>Embryophyta</taxon>
        <taxon>Tracheophyta</taxon>
        <taxon>Spermatophyta</taxon>
        <taxon>Magnoliopsida</taxon>
        <taxon>Ranunculales</taxon>
        <taxon>Menispermaceae</taxon>
        <taxon>Menispermoideae</taxon>
        <taxon>Cissampelideae</taxon>
        <taxon>Stephania</taxon>
    </lineage>
</organism>
<evidence type="ECO:0000313" key="2">
    <source>
        <dbReference type="Proteomes" id="UP001419268"/>
    </source>
</evidence>
<protein>
    <submittedName>
        <fullName evidence="1">Uncharacterized protein</fullName>
    </submittedName>
</protein>
<name>A0AAP0IAB3_9MAGN</name>
<reference evidence="1 2" key="1">
    <citation type="submission" date="2024-01" db="EMBL/GenBank/DDBJ databases">
        <title>Genome assemblies of Stephania.</title>
        <authorList>
            <person name="Yang L."/>
        </authorList>
    </citation>
    <scope>NUCLEOTIDE SEQUENCE [LARGE SCALE GENOMIC DNA]</scope>
    <source>
        <strain evidence="1">JXDWG</strain>
        <tissue evidence="1">Leaf</tissue>
    </source>
</reference>
<proteinExistence type="predicted"/>
<accession>A0AAP0IAB3</accession>
<keyword evidence="2" id="KW-1185">Reference proteome</keyword>
<gene>
    <name evidence="1" type="ORF">Scep_019094</name>
</gene>
<sequence length="260" mass="29546">MQTLLASVTWTELWRPQDEEQSTHLMASGHGDVTLGANKEPIQQQANLMLNWYDSVAKPPCNKSATNSGLTNLILLRRLSSQLWLHSKDTVRKQLDVVVLMQILDKRESREMVDPKNLHLGVAQTEGHTVTKDEPDRQIDLGEEQEGRLIWERDRRVGRWHTVTEDGREEEFGQRCEPTSTSSACTLTHDSYASPLTHTWWQWGPHRPHGPRTNSGIIMELLGLLFLQDYSSALAGSKGMKTNFEVYLGAHQQPEMLIGE</sequence>
<dbReference type="Proteomes" id="UP001419268">
    <property type="component" value="Unassembled WGS sequence"/>
</dbReference>
<dbReference type="AlphaFoldDB" id="A0AAP0IAB3"/>
<dbReference type="EMBL" id="JBBNAG010000008">
    <property type="protein sequence ID" value="KAK9111575.1"/>
    <property type="molecule type" value="Genomic_DNA"/>
</dbReference>
<comment type="caution">
    <text evidence="1">The sequence shown here is derived from an EMBL/GenBank/DDBJ whole genome shotgun (WGS) entry which is preliminary data.</text>
</comment>